<keyword evidence="7 12" id="KW-0489">Methyltransferase</keyword>
<keyword evidence="5 12" id="KW-0963">Cytoplasm</keyword>
<accession>A0A430A0B8</accession>
<dbReference type="PIRSF" id="PIRSF015601">
    <property type="entry name" value="MTase_slr0722"/>
    <property type="match status" value="1"/>
</dbReference>
<keyword evidence="16" id="KW-1185">Reference proteome</keyword>
<evidence type="ECO:0000256" key="1">
    <source>
        <dbReference type="ARBA" id="ARBA00004496"/>
    </source>
</evidence>
<proteinExistence type="inferred from homology"/>
<dbReference type="RefSeq" id="WP_125983292.1">
    <property type="nucleotide sequence ID" value="NZ_NGJS01000003.1"/>
</dbReference>
<comment type="caution">
    <text evidence="15">The sequence shown here is derived from an EMBL/GenBank/DDBJ whole genome shotgun (WGS) entry which is preliminary data.</text>
</comment>
<dbReference type="Pfam" id="PF04452">
    <property type="entry name" value="Methyltrans_RNA"/>
    <property type="match status" value="1"/>
</dbReference>
<dbReference type="InterPro" id="IPR046886">
    <property type="entry name" value="RsmE_MTase_dom"/>
</dbReference>
<evidence type="ECO:0000256" key="10">
    <source>
        <dbReference type="ARBA" id="ARBA00025699"/>
    </source>
</evidence>
<dbReference type="CDD" id="cd18084">
    <property type="entry name" value="RsmE-like"/>
    <property type="match status" value="1"/>
</dbReference>
<gene>
    <name evidence="15" type="ORF">CBF37_03260</name>
</gene>
<dbReference type="Gene3D" id="3.40.1280.10">
    <property type="match status" value="1"/>
</dbReference>
<dbReference type="Proteomes" id="UP000287857">
    <property type="component" value="Unassembled WGS sequence"/>
</dbReference>
<evidence type="ECO:0000256" key="11">
    <source>
        <dbReference type="ARBA" id="ARBA00047944"/>
    </source>
</evidence>
<feature type="domain" description="Ribosomal RNA small subunit methyltransferase E PUA-like" evidence="14">
    <location>
        <begin position="18"/>
        <end position="63"/>
    </location>
</feature>
<dbReference type="InterPro" id="IPR046887">
    <property type="entry name" value="RsmE_PUA-like"/>
</dbReference>
<dbReference type="PANTHER" id="PTHR30027">
    <property type="entry name" value="RIBOSOMAL RNA SMALL SUBUNIT METHYLTRANSFERASE E"/>
    <property type="match status" value="1"/>
</dbReference>
<comment type="subcellular location">
    <subcellularLocation>
        <location evidence="1 12">Cytoplasm</location>
    </subcellularLocation>
</comment>
<reference evidence="15 16" key="1">
    <citation type="submission" date="2017-05" db="EMBL/GenBank/DDBJ databases">
        <title>Vagococcus spp. assemblies.</title>
        <authorList>
            <person name="Gulvik C.A."/>
        </authorList>
    </citation>
    <scope>NUCLEOTIDE SEQUENCE [LARGE SCALE GENOMIC DNA]</scope>
    <source>
        <strain evidence="15 16">SS1995</strain>
    </source>
</reference>
<comment type="similarity">
    <text evidence="2 12">Belongs to the RNA methyltransferase RsmE family.</text>
</comment>
<dbReference type="InterPro" id="IPR006700">
    <property type="entry name" value="RsmE"/>
</dbReference>
<keyword evidence="8 12" id="KW-0808">Transferase</keyword>
<evidence type="ECO:0000259" key="13">
    <source>
        <dbReference type="Pfam" id="PF04452"/>
    </source>
</evidence>
<dbReference type="EC" id="2.1.1.193" evidence="3 12"/>
<dbReference type="PANTHER" id="PTHR30027:SF3">
    <property type="entry name" value="16S RRNA (URACIL(1498)-N(3))-METHYLTRANSFERASE"/>
    <property type="match status" value="1"/>
</dbReference>
<organism evidence="15 16">
    <name type="scientific">Vagococcus vulneris</name>
    <dbReference type="NCBI Taxonomy" id="1977869"/>
    <lineage>
        <taxon>Bacteria</taxon>
        <taxon>Bacillati</taxon>
        <taxon>Bacillota</taxon>
        <taxon>Bacilli</taxon>
        <taxon>Lactobacillales</taxon>
        <taxon>Enterococcaceae</taxon>
        <taxon>Vagococcus</taxon>
    </lineage>
</organism>
<dbReference type="OrthoDB" id="9815641at2"/>
<dbReference type="Gene3D" id="2.40.240.20">
    <property type="entry name" value="Hypothetical PUA domain-like, domain 1"/>
    <property type="match status" value="1"/>
</dbReference>
<evidence type="ECO:0000256" key="8">
    <source>
        <dbReference type="ARBA" id="ARBA00022679"/>
    </source>
</evidence>
<protein>
    <recommendedName>
        <fullName evidence="4 12">Ribosomal RNA small subunit methyltransferase E</fullName>
        <ecNumber evidence="3 12">2.1.1.193</ecNumber>
    </recommendedName>
</protein>
<dbReference type="InterPro" id="IPR029026">
    <property type="entry name" value="tRNA_m1G_MTases_N"/>
</dbReference>
<dbReference type="SUPFAM" id="SSF88697">
    <property type="entry name" value="PUA domain-like"/>
    <property type="match status" value="1"/>
</dbReference>
<evidence type="ECO:0000256" key="2">
    <source>
        <dbReference type="ARBA" id="ARBA00005528"/>
    </source>
</evidence>
<name>A0A430A0B8_9ENTE</name>
<comment type="function">
    <text evidence="10 12">Specifically methylates the N3 position of the uracil ring of uridine 1498 (m3U1498) in 16S rRNA. Acts on the fully assembled 30S ribosomal subunit.</text>
</comment>
<feature type="domain" description="Ribosomal RNA small subunit methyltransferase E methyltransferase" evidence="13">
    <location>
        <begin position="72"/>
        <end position="242"/>
    </location>
</feature>
<evidence type="ECO:0000256" key="7">
    <source>
        <dbReference type="ARBA" id="ARBA00022603"/>
    </source>
</evidence>
<dbReference type="EMBL" id="NGJS01000003">
    <property type="protein sequence ID" value="RST99757.1"/>
    <property type="molecule type" value="Genomic_DNA"/>
</dbReference>
<dbReference type="Pfam" id="PF20260">
    <property type="entry name" value="PUA_4"/>
    <property type="match status" value="1"/>
</dbReference>
<evidence type="ECO:0000256" key="12">
    <source>
        <dbReference type="PIRNR" id="PIRNR015601"/>
    </source>
</evidence>
<dbReference type="SUPFAM" id="SSF75217">
    <property type="entry name" value="alpha/beta knot"/>
    <property type="match status" value="1"/>
</dbReference>
<evidence type="ECO:0000256" key="6">
    <source>
        <dbReference type="ARBA" id="ARBA00022552"/>
    </source>
</evidence>
<evidence type="ECO:0000256" key="5">
    <source>
        <dbReference type="ARBA" id="ARBA00022490"/>
    </source>
</evidence>
<dbReference type="InterPro" id="IPR029028">
    <property type="entry name" value="Alpha/beta_knot_MTases"/>
</dbReference>
<dbReference type="NCBIfam" id="TIGR00046">
    <property type="entry name" value="RsmE family RNA methyltransferase"/>
    <property type="match status" value="1"/>
</dbReference>
<sequence length="250" mass="27853">MQRYFLDDLYENTDNIKLTGEDFHHAIHVMRMTPGSQCYVSFADEVTVVAELQSVSDDTAFLTEVSKEEMKKELPCQVTIACGYTKGDKLELVAQKGTELGMAELIGFPAQTSVVKWDGKKLAKKEQRLSKICKEAAEQSHRQQQPKVKLLDTFAKLLKLAVSYDKVLVAYEESAKTGEKSAFVEALTTCRPGQRVLVIFGPEGGIAPREIEQLMQRNGTLCGLGPRILRAETAPLYVLAAMSYQWELLG</sequence>
<dbReference type="AlphaFoldDB" id="A0A430A0B8"/>
<evidence type="ECO:0000256" key="3">
    <source>
        <dbReference type="ARBA" id="ARBA00012328"/>
    </source>
</evidence>
<keyword evidence="9 12" id="KW-0949">S-adenosyl-L-methionine</keyword>
<dbReference type="InterPro" id="IPR015947">
    <property type="entry name" value="PUA-like_sf"/>
</dbReference>
<comment type="catalytic activity">
    <reaction evidence="11 12">
        <text>uridine(1498) in 16S rRNA + S-adenosyl-L-methionine = N(3)-methyluridine(1498) in 16S rRNA + S-adenosyl-L-homocysteine + H(+)</text>
        <dbReference type="Rhea" id="RHEA:42920"/>
        <dbReference type="Rhea" id="RHEA-COMP:10283"/>
        <dbReference type="Rhea" id="RHEA-COMP:10284"/>
        <dbReference type="ChEBI" id="CHEBI:15378"/>
        <dbReference type="ChEBI" id="CHEBI:57856"/>
        <dbReference type="ChEBI" id="CHEBI:59789"/>
        <dbReference type="ChEBI" id="CHEBI:65315"/>
        <dbReference type="ChEBI" id="CHEBI:74502"/>
        <dbReference type="EC" id="2.1.1.193"/>
    </reaction>
</comment>
<evidence type="ECO:0000256" key="4">
    <source>
        <dbReference type="ARBA" id="ARBA00013673"/>
    </source>
</evidence>
<dbReference type="NCBIfam" id="NF008691">
    <property type="entry name" value="PRK11713.1-4"/>
    <property type="match status" value="1"/>
</dbReference>
<dbReference type="GO" id="GO:0070042">
    <property type="term" value="F:rRNA (uridine-N3-)-methyltransferase activity"/>
    <property type="evidence" value="ECO:0007669"/>
    <property type="project" value="TreeGrafter"/>
</dbReference>
<evidence type="ECO:0000313" key="15">
    <source>
        <dbReference type="EMBL" id="RST99757.1"/>
    </source>
</evidence>
<keyword evidence="6 12" id="KW-0698">rRNA processing</keyword>
<dbReference type="GO" id="GO:0070475">
    <property type="term" value="P:rRNA base methylation"/>
    <property type="evidence" value="ECO:0007669"/>
    <property type="project" value="TreeGrafter"/>
</dbReference>
<evidence type="ECO:0000256" key="9">
    <source>
        <dbReference type="ARBA" id="ARBA00022691"/>
    </source>
</evidence>
<evidence type="ECO:0000313" key="16">
    <source>
        <dbReference type="Proteomes" id="UP000287857"/>
    </source>
</evidence>
<evidence type="ECO:0000259" key="14">
    <source>
        <dbReference type="Pfam" id="PF20260"/>
    </source>
</evidence>
<dbReference type="GO" id="GO:0005737">
    <property type="term" value="C:cytoplasm"/>
    <property type="evidence" value="ECO:0007669"/>
    <property type="project" value="UniProtKB-SubCell"/>
</dbReference>